<keyword evidence="3" id="KW-1185">Reference proteome</keyword>
<gene>
    <name evidence="2" type="ORF">EH105704_05_00040</name>
</gene>
<dbReference type="AlphaFoldDB" id="H5V1Z0"/>
<dbReference type="Gene3D" id="4.10.410.40">
    <property type="match status" value="1"/>
</dbReference>
<feature type="compositionally biased region" description="Low complexity" evidence="1">
    <location>
        <begin position="165"/>
        <end position="174"/>
    </location>
</feature>
<evidence type="ECO:0008006" key="4">
    <source>
        <dbReference type="Google" id="ProtNLM"/>
    </source>
</evidence>
<accession>H5V1Z0</accession>
<dbReference type="RefSeq" id="WP_002435575.1">
    <property type="nucleotide sequence ID" value="NZ_BAFF01000005.1"/>
</dbReference>
<proteinExistence type="predicted"/>
<evidence type="ECO:0000313" key="3">
    <source>
        <dbReference type="Proteomes" id="UP000010297"/>
    </source>
</evidence>
<name>H5V1Z0_ATLHE</name>
<dbReference type="GeneID" id="92828616"/>
<dbReference type="Proteomes" id="UP000010297">
    <property type="component" value="Unassembled WGS sequence"/>
</dbReference>
<protein>
    <recommendedName>
        <fullName evidence="4">Phage tail protein</fullName>
    </recommendedName>
</protein>
<organism evidence="2 3">
    <name type="scientific">Atlantibacter hermannii NBRC 105704</name>
    <dbReference type="NCBI Taxonomy" id="1115512"/>
    <lineage>
        <taxon>Bacteria</taxon>
        <taxon>Pseudomonadati</taxon>
        <taxon>Pseudomonadota</taxon>
        <taxon>Gammaproteobacteria</taxon>
        <taxon>Enterobacterales</taxon>
        <taxon>Enterobacteriaceae</taxon>
        <taxon>Atlantibacter</taxon>
    </lineage>
</organism>
<feature type="region of interest" description="Disordered" evidence="1">
    <location>
        <begin position="151"/>
        <end position="174"/>
    </location>
</feature>
<sequence>MANDIFAGLYADIFVSSSIDNQNINGPDFTRISELSVWPETGIERASIEVPNFSSPVSRKLVGRASIPDVAFSVSYIPGETTHESLRAMAESGSRGQFKIVYWTDETRTVGMAKVFNGFITSSGFTGGSDSAVTLNFTLTVDKQVVTGVIDNTSSGGGGSGGNTSGSSGTGSNP</sequence>
<feature type="compositionally biased region" description="Gly residues" evidence="1">
    <location>
        <begin position="155"/>
        <end position="164"/>
    </location>
</feature>
<reference evidence="2 3" key="1">
    <citation type="submission" date="2012-02" db="EMBL/GenBank/DDBJ databases">
        <title>Whole genome shotgun sequence of Escherichia hermannii NBRC 105704.</title>
        <authorList>
            <person name="Yoshida I."/>
            <person name="Hosoyama A."/>
            <person name="Tsuchikane K."/>
            <person name="Katsumata H."/>
            <person name="Yamazaki S."/>
            <person name="Fujita N."/>
        </authorList>
    </citation>
    <scope>NUCLEOTIDE SEQUENCE [LARGE SCALE GENOMIC DNA]</scope>
    <source>
        <strain evidence="2 3">NBRC 105704</strain>
    </source>
</reference>
<evidence type="ECO:0000313" key="2">
    <source>
        <dbReference type="EMBL" id="GAB51998.1"/>
    </source>
</evidence>
<dbReference type="eggNOG" id="ENOG5031KY6">
    <property type="taxonomic scope" value="Bacteria"/>
</dbReference>
<evidence type="ECO:0000256" key="1">
    <source>
        <dbReference type="SAM" id="MobiDB-lite"/>
    </source>
</evidence>
<dbReference type="EMBL" id="BAFF01000005">
    <property type="protein sequence ID" value="GAB51998.1"/>
    <property type="molecule type" value="Genomic_DNA"/>
</dbReference>
<comment type="caution">
    <text evidence="2">The sequence shown here is derived from an EMBL/GenBank/DDBJ whole genome shotgun (WGS) entry which is preliminary data.</text>
</comment>